<dbReference type="AlphaFoldDB" id="A0A9P9DH90"/>
<dbReference type="SUPFAM" id="SSF48056">
    <property type="entry name" value="Di-copper centre-containing domain"/>
    <property type="match status" value="1"/>
</dbReference>
<dbReference type="EMBL" id="JAGMWT010000012">
    <property type="protein sequence ID" value="KAH7118957.1"/>
    <property type="molecule type" value="Genomic_DNA"/>
</dbReference>
<keyword evidence="5" id="KW-0560">Oxidoreductase</keyword>
<evidence type="ECO:0000256" key="9">
    <source>
        <dbReference type="ARBA" id="ARBA00048233"/>
    </source>
</evidence>
<dbReference type="GO" id="GO:0042438">
    <property type="term" value="P:melanin biosynthetic process"/>
    <property type="evidence" value="ECO:0007669"/>
    <property type="project" value="UniProtKB-KW"/>
</dbReference>
<dbReference type="GO" id="GO:0046872">
    <property type="term" value="F:metal ion binding"/>
    <property type="evidence" value="ECO:0007669"/>
    <property type="project" value="UniProtKB-KW"/>
</dbReference>
<evidence type="ECO:0000256" key="6">
    <source>
        <dbReference type="ARBA" id="ARBA00023008"/>
    </source>
</evidence>
<dbReference type="GO" id="GO:0004503">
    <property type="term" value="F:tyrosinase activity"/>
    <property type="evidence" value="ECO:0007669"/>
    <property type="project" value="UniProtKB-EC"/>
</dbReference>
<keyword evidence="8" id="KW-0470">Melanin biosynthesis</keyword>
<reference evidence="13" key="1">
    <citation type="journal article" date="2021" name="Nat. Commun.">
        <title>Genetic determinants of endophytism in the Arabidopsis root mycobiome.</title>
        <authorList>
            <person name="Mesny F."/>
            <person name="Miyauchi S."/>
            <person name="Thiergart T."/>
            <person name="Pickel B."/>
            <person name="Atanasova L."/>
            <person name="Karlsson M."/>
            <person name="Huettel B."/>
            <person name="Barry K.W."/>
            <person name="Haridas S."/>
            <person name="Chen C."/>
            <person name="Bauer D."/>
            <person name="Andreopoulos W."/>
            <person name="Pangilinan J."/>
            <person name="LaButti K."/>
            <person name="Riley R."/>
            <person name="Lipzen A."/>
            <person name="Clum A."/>
            <person name="Drula E."/>
            <person name="Henrissat B."/>
            <person name="Kohler A."/>
            <person name="Grigoriev I.V."/>
            <person name="Martin F.M."/>
            <person name="Hacquard S."/>
        </authorList>
    </citation>
    <scope>NUCLEOTIDE SEQUENCE</scope>
    <source>
        <strain evidence="13">MPI-CAGE-CH-0243</strain>
    </source>
</reference>
<dbReference type="InterPro" id="IPR002227">
    <property type="entry name" value="Tyrosinase_Cu-bd"/>
</dbReference>
<gene>
    <name evidence="13" type="ORF">B0J11DRAFT_552225</name>
</gene>
<evidence type="ECO:0000256" key="10">
    <source>
        <dbReference type="ARBA" id="ARBA00048881"/>
    </source>
</evidence>
<comment type="catalytic activity">
    <reaction evidence="10">
        <text>L-tyrosine + O2 = L-dopaquinone + H2O</text>
        <dbReference type="Rhea" id="RHEA:18117"/>
        <dbReference type="ChEBI" id="CHEBI:15377"/>
        <dbReference type="ChEBI" id="CHEBI:15379"/>
        <dbReference type="ChEBI" id="CHEBI:57924"/>
        <dbReference type="ChEBI" id="CHEBI:58315"/>
        <dbReference type="EC" id="1.14.18.1"/>
    </reaction>
</comment>
<evidence type="ECO:0000259" key="11">
    <source>
        <dbReference type="PROSITE" id="PS00497"/>
    </source>
</evidence>
<keyword evidence="6" id="KW-0186">Copper</keyword>
<comment type="similarity">
    <text evidence="2">Belongs to the tyrosinase family.</text>
</comment>
<evidence type="ECO:0000259" key="12">
    <source>
        <dbReference type="PROSITE" id="PS00498"/>
    </source>
</evidence>
<evidence type="ECO:0000313" key="13">
    <source>
        <dbReference type="EMBL" id="KAH7118957.1"/>
    </source>
</evidence>
<dbReference type="Pfam" id="PF18132">
    <property type="entry name" value="Tyrosinase_C"/>
    <property type="match status" value="1"/>
</dbReference>
<dbReference type="InterPro" id="IPR008922">
    <property type="entry name" value="Di-copper_centre_dom_sf"/>
</dbReference>
<dbReference type="PRINTS" id="PR00092">
    <property type="entry name" value="TYROSINASE"/>
</dbReference>
<dbReference type="PANTHER" id="PTHR11474">
    <property type="entry name" value="TYROSINASE FAMILY MEMBER"/>
    <property type="match status" value="1"/>
</dbReference>
<evidence type="ECO:0000256" key="4">
    <source>
        <dbReference type="ARBA" id="ARBA00022723"/>
    </source>
</evidence>
<evidence type="ECO:0000256" key="5">
    <source>
        <dbReference type="ARBA" id="ARBA00023002"/>
    </source>
</evidence>
<dbReference type="OrthoDB" id="6132182at2759"/>
<accession>A0A9P9DH90</accession>
<name>A0A9P9DH90_9PLEO</name>
<keyword evidence="14" id="KW-1185">Reference proteome</keyword>
<sequence length="562" mass="63334">MNKIYPRLEIRELEKNEDQWHLFLLGLRKFQDMDQNDKLSYYQIAGIHGRPHLTWDSVGRGPGNSGGGYCSHGINIFPTWHRPYLVLFEEVLYLKARQVVAELQDGEVKDRYRKALPSLRLPYWDSAAVPPSGQGSLPMCLQSPKIDVKLPNGTNTIDNPLYSYRFHPLNQNDLPDYPLANWTTTLRDPSSRDSNAASRNDLIAREADQTRPNLQSRVYDLLALQKEYMPISNDREAGDSFESIHNTPHNTIGSGGHMSYVGYAAFDPIFWFHHCNLDRMFAIWQALNPNSYVQPKESPYSTYTSPSGVVIDTNSALKPFHRNHDGTFWTSETVRYPSAFGYTYPELVGMKNGNTAPLVRKVNELYGPNARAQKRSIIGTYQALGAPTFSGRRQYTTNIKANKFGLGGSFNCYVFLGDQEITSDATQWTEQDSFVGFTGIFSQSNQKADIEAYGAVPLTAALEDRVRAGKLASMEEQDVGGYLKSNLKWRIARPTGEQVNVEHTPGFKVSVLWTEVEPAQSLEQFPKKMGGYRVLVNATAGRPGGFGIEDIVREIGMEDFYF</sequence>
<evidence type="ECO:0000256" key="3">
    <source>
        <dbReference type="ARBA" id="ARBA00011906"/>
    </source>
</evidence>
<feature type="domain" description="Tyrosinase copper-binding" evidence="11">
    <location>
        <begin position="72"/>
        <end position="89"/>
    </location>
</feature>
<evidence type="ECO:0000256" key="1">
    <source>
        <dbReference type="ARBA" id="ARBA00001973"/>
    </source>
</evidence>
<dbReference type="Gene3D" id="2.60.310.20">
    <property type="match status" value="1"/>
</dbReference>
<proteinExistence type="inferred from homology"/>
<keyword evidence="4" id="KW-0479">Metal-binding</keyword>
<evidence type="ECO:0000256" key="2">
    <source>
        <dbReference type="ARBA" id="ARBA00009928"/>
    </source>
</evidence>
<dbReference type="Gene3D" id="1.10.1280.10">
    <property type="entry name" value="Di-copper center containing domain from catechol oxidase"/>
    <property type="match status" value="1"/>
</dbReference>
<organism evidence="13 14">
    <name type="scientific">Dendryphion nanum</name>
    <dbReference type="NCBI Taxonomy" id="256645"/>
    <lineage>
        <taxon>Eukaryota</taxon>
        <taxon>Fungi</taxon>
        <taxon>Dikarya</taxon>
        <taxon>Ascomycota</taxon>
        <taxon>Pezizomycotina</taxon>
        <taxon>Dothideomycetes</taxon>
        <taxon>Pleosporomycetidae</taxon>
        <taxon>Pleosporales</taxon>
        <taxon>Torulaceae</taxon>
        <taxon>Dendryphion</taxon>
    </lineage>
</organism>
<dbReference type="PROSITE" id="PS00498">
    <property type="entry name" value="TYROSINASE_2"/>
    <property type="match status" value="1"/>
</dbReference>
<evidence type="ECO:0000256" key="8">
    <source>
        <dbReference type="ARBA" id="ARBA00023101"/>
    </source>
</evidence>
<dbReference type="EC" id="1.14.18.1" evidence="3"/>
<evidence type="ECO:0000313" key="14">
    <source>
        <dbReference type="Proteomes" id="UP000700596"/>
    </source>
</evidence>
<evidence type="ECO:0000256" key="7">
    <source>
        <dbReference type="ARBA" id="ARBA00023033"/>
    </source>
</evidence>
<comment type="catalytic activity">
    <reaction evidence="9">
        <text>2 L-dopa + O2 = 2 L-dopaquinone + 2 H2O</text>
        <dbReference type="Rhea" id="RHEA:34287"/>
        <dbReference type="ChEBI" id="CHEBI:15377"/>
        <dbReference type="ChEBI" id="CHEBI:15379"/>
        <dbReference type="ChEBI" id="CHEBI:57504"/>
        <dbReference type="ChEBI" id="CHEBI:57924"/>
        <dbReference type="EC" id="1.14.18.1"/>
    </reaction>
</comment>
<comment type="caution">
    <text evidence="13">The sequence shown here is derived from an EMBL/GenBank/DDBJ whole genome shotgun (WGS) entry which is preliminary data.</text>
</comment>
<dbReference type="InterPro" id="IPR050316">
    <property type="entry name" value="Tyrosinase/Hemocyanin"/>
</dbReference>
<dbReference type="PROSITE" id="PS00497">
    <property type="entry name" value="TYROSINASE_1"/>
    <property type="match status" value="1"/>
</dbReference>
<feature type="domain" description="Tyrosinase copper-binding" evidence="12">
    <location>
        <begin position="267"/>
        <end position="278"/>
    </location>
</feature>
<protein>
    <recommendedName>
        <fullName evidence="3">tyrosinase</fullName>
        <ecNumber evidence="3">1.14.18.1</ecNumber>
    </recommendedName>
</protein>
<comment type="cofactor">
    <cofactor evidence="1">
        <name>Cu(2+)</name>
        <dbReference type="ChEBI" id="CHEBI:29036"/>
    </cofactor>
</comment>
<dbReference type="Pfam" id="PF00264">
    <property type="entry name" value="Tyrosinase"/>
    <property type="match status" value="1"/>
</dbReference>
<dbReference type="InterPro" id="IPR041640">
    <property type="entry name" value="Tyrosinase_C"/>
</dbReference>
<dbReference type="Proteomes" id="UP000700596">
    <property type="component" value="Unassembled WGS sequence"/>
</dbReference>
<dbReference type="PANTHER" id="PTHR11474:SF76">
    <property type="entry name" value="SHKT DOMAIN-CONTAINING PROTEIN"/>
    <property type="match status" value="1"/>
</dbReference>
<keyword evidence="7" id="KW-0503">Monooxygenase</keyword>